<feature type="domain" description="Outer membrane protein beta-barrel" evidence="2">
    <location>
        <begin position="41"/>
        <end position="201"/>
    </location>
</feature>
<proteinExistence type="predicted"/>
<evidence type="ECO:0000313" key="3">
    <source>
        <dbReference type="EMBL" id="QFQ12707.1"/>
    </source>
</evidence>
<dbReference type="Proteomes" id="UP000249375">
    <property type="component" value="Chromosome"/>
</dbReference>
<dbReference type="AlphaFoldDB" id="A0A5P8E760"/>
<reference evidence="3 4" key="1">
    <citation type="submission" date="2018-11" db="EMBL/GenBank/DDBJ databases">
        <authorList>
            <person name="Na S.W."/>
            <person name="Baik M."/>
        </authorList>
    </citation>
    <scope>NUCLEOTIDE SEQUENCE [LARGE SCALE GENOMIC DNA]</scope>
    <source>
        <strain evidence="3 4">E39</strain>
    </source>
</reference>
<keyword evidence="4" id="KW-1185">Reference proteome</keyword>
<keyword evidence="1" id="KW-0732">Signal</keyword>
<dbReference type="KEGG" id="alq:C7Y71_006555"/>
<feature type="chain" id="PRO_5024437508" evidence="1">
    <location>
        <begin position="20"/>
        <end position="221"/>
    </location>
</feature>
<dbReference type="InterPro" id="IPR025665">
    <property type="entry name" value="Beta-barrel_OMP_2"/>
</dbReference>
<protein>
    <submittedName>
        <fullName evidence="3">PorT family protein</fullName>
    </submittedName>
</protein>
<evidence type="ECO:0000259" key="2">
    <source>
        <dbReference type="Pfam" id="PF13568"/>
    </source>
</evidence>
<dbReference type="EMBL" id="CP033459">
    <property type="protein sequence ID" value="QFQ12707.1"/>
    <property type="molecule type" value="Genomic_DNA"/>
</dbReference>
<feature type="signal peptide" evidence="1">
    <location>
        <begin position="1"/>
        <end position="19"/>
    </location>
</feature>
<dbReference type="Pfam" id="PF13568">
    <property type="entry name" value="OMP_b-brl_2"/>
    <property type="match status" value="1"/>
</dbReference>
<name>A0A5P8E760_9BACT</name>
<evidence type="ECO:0000313" key="4">
    <source>
        <dbReference type="Proteomes" id="UP000249375"/>
    </source>
</evidence>
<evidence type="ECO:0000256" key="1">
    <source>
        <dbReference type="SAM" id="SignalP"/>
    </source>
</evidence>
<accession>A0A5P8E760</accession>
<gene>
    <name evidence="3" type="ORF">C7Y71_006555</name>
</gene>
<sequence>MRSKIILLSIILATASAKAQYFQFEVGGGLAKHYGPSKVVGSYKIGVGYEYEFNQKWTFNPQISFYGKGWKKPDETMLVFNEDGTPMMNVETGEQYTTVKSVSSTAYYLEIPLLVNYYIRTAPSQYIVLSAGPYAAIGVGGKQKTKGDSDATGARRLYYTEKTFDIEGAHRFDAGLQVGAGFQFANGLTLGAEADFGLLNVKSGGSKNVSALVSLTYKLGK</sequence>
<organism evidence="3 4">
    <name type="scientific">Pseudoprevotella muciniphila</name>
    <dbReference type="NCBI Taxonomy" id="2133944"/>
    <lineage>
        <taxon>Bacteria</taxon>
        <taxon>Pseudomonadati</taxon>
        <taxon>Bacteroidota</taxon>
        <taxon>Bacteroidia</taxon>
        <taxon>Bacteroidales</taxon>
        <taxon>Prevotellaceae</taxon>
        <taxon>Pseudoprevotella</taxon>
    </lineage>
</organism>